<keyword evidence="6" id="KW-0444">Lipid biosynthesis</keyword>
<comment type="pathway">
    <text evidence="2">Glycerolipid metabolism; triacylglycerol biosynthesis.</text>
</comment>
<protein>
    <recommendedName>
        <fullName evidence="5">diacylglycerol O-acyltransferase</fullName>
        <ecNumber evidence="5">2.3.1.20</ecNumber>
    </recommendedName>
</protein>
<keyword evidence="10" id="KW-0256">Endoplasmic reticulum</keyword>
<evidence type="ECO:0000256" key="3">
    <source>
        <dbReference type="ARBA" id="ARBA00005189"/>
    </source>
</evidence>
<evidence type="ECO:0000256" key="2">
    <source>
        <dbReference type="ARBA" id="ARBA00004771"/>
    </source>
</evidence>
<sequence length="237" mass="25970">MVRCPLRADVFVMHPHGIISFSAWLTFATDALGFGRLFPGVRVHGLTLRINFFCPLAREYLLLHGVRDVSKRSCLNLLSSGESVMIAVGGATESLYAKPSANDLVLKRRRGFVKVAMRTGAALVPVYGFGENATFRTVTELAPESALRRLQRVMTRTVGFTIPLYFGRVGLLPFGVPLDVVVGAPLQLPKWEGPEEGAAYEAAVDRGHAAYCAALRSLFEQHREHYAKGEAGLQLVE</sequence>
<evidence type="ECO:0000256" key="5">
    <source>
        <dbReference type="ARBA" id="ARBA00013244"/>
    </source>
</evidence>
<organism evidence="15 16">
    <name type="scientific">Micractinium conductrix</name>
    <dbReference type="NCBI Taxonomy" id="554055"/>
    <lineage>
        <taxon>Eukaryota</taxon>
        <taxon>Viridiplantae</taxon>
        <taxon>Chlorophyta</taxon>
        <taxon>core chlorophytes</taxon>
        <taxon>Trebouxiophyceae</taxon>
        <taxon>Chlorellales</taxon>
        <taxon>Chlorellaceae</taxon>
        <taxon>Chlorella clade</taxon>
        <taxon>Micractinium</taxon>
    </lineage>
</organism>
<gene>
    <name evidence="15" type="ORF">C2E20_5633</name>
</gene>
<comment type="pathway">
    <text evidence="3">Lipid metabolism.</text>
</comment>
<keyword evidence="9" id="KW-0319">Glycerol metabolism</keyword>
<evidence type="ECO:0000256" key="6">
    <source>
        <dbReference type="ARBA" id="ARBA00022516"/>
    </source>
</evidence>
<dbReference type="OrthoDB" id="264532at2759"/>
<dbReference type="GO" id="GO:0006071">
    <property type="term" value="P:glycerol metabolic process"/>
    <property type="evidence" value="ECO:0007669"/>
    <property type="project" value="UniProtKB-KW"/>
</dbReference>
<dbReference type="EC" id="2.3.1.20" evidence="5"/>
<keyword evidence="13" id="KW-0472">Membrane</keyword>
<dbReference type="Proteomes" id="UP000239649">
    <property type="component" value="Unassembled WGS sequence"/>
</dbReference>
<dbReference type="GO" id="GO:0019432">
    <property type="term" value="P:triglyceride biosynthetic process"/>
    <property type="evidence" value="ECO:0007669"/>
    <property type="project" value="TreeGrafter"/>
</dbReference>
<evidence type="ECO:0000313" key="15">
    <source>
        <dbReference type="EMBL" id="PSC71000.1"/>
    </source>
</evidence>
<dbReference type="Pfam" id="PF03982">
    <property type="entry name" value="DAGAT"/>
    <property type="match status" value="1"/>
</dbReference>
<evidence type="ECO:0000256" key="4">
    <source>
        <dbReference type="ARBA" id="ARBA00005420"/>
    </source>
</evidence>
<keyword evidence="7" id="KW-0808">Transferase</keyword>
<keyword evidence="12" id="KW-0443">Lipid metabolism</keyword>
<dbReference type="EMBL" id="LHPF02000017">
    <property type="protein sequence ID" value="PSC71000.1"/>
    <property type="molecule type" value="Genomic_DNA"/>
</dbReference>
<evidence type="ECO:0000256" key="14">
    <source>
        <dbReference type="ARBA" id="ARBA00023315"/>
    </source>
</evidence>
<dbReference type="AlphaFoldDB" id="A0A2P6VA83"/>
<dbReference type="CDD" id="cd07987">
    <property type="entry name" value="LPLAT_MGAT-like"/>
    <property type="match status" value="1"/>
</dbReference>
<name>A0A2P6VA83_9CHLO</name>
<dbReference type="STRING" id="554055.A0A2P6VA83"/>
<evidence type="ECO:0000256" key="10">
    <source>
        <dbReference type="ARBA" id="ARBA00022824"/>
    </source>
</evidence>
<reference evidence="15 16" key="1">
    <citation type="journal article" date="2018" name="Plant J.">
        <title>Genome sequences of Chlorella sorokiniana UTEX 1602 and Micractinium conductrix SAG 241.80: implications to maltose excretion by a green alga.</title>
        <authorList>
            <person name="Arriola M.B."/>
            <person name="Velmurugan N."/>
            <person name="Zhang Y."/>
            <person name="Plunkett M.H."/>
            <person name="Hondzo H."/>
            <person name="Barney B.M."/>
        </authorList>
    </citation>
    <scope>NUCLEOTIDE SEQUENCE [LARGE SCALE GENOMIC DNA]</scope>
    <source>
        <strain evidence="15 16">SAG 241.80</strain>
    </source>
</reference>
<evidence type="ECO:0000256" key="13">
    <source>
        <dbReference type="ARBA" id="ARBA00023136"/>
    </source>
</evidence>
<dbReference type="GO" id="GO:0004144">
    <property type="term" value="F:diacylglycerol O-acyltransferase activity"/>
    <property type="evidence" value="ECO:0007669"/>
    <property type="project" value="UniProtKB-EC"/>
</dbReference>
<evidence type="ECO:0000256" key="11">
    <source>
        <dbReference type="ARBA" id="ARBA00022989"/>
    </source>
</evidence>
<proteinExistence type="inferred from homology"/>
<evidence type="ECO:0000256" key="9">
    <source>
        <dbReference type="ARBA" id="ARBA00022798"/>
    </source>
</evidence>
<keyword evidence="8" id="KW-0812">Transmembrane</keyword>
<keyword evidence="16" id="KW-1185">Reference proteome</keyword>
<keyword evidence="11" id="KW-1133">Transmembrane helix</keyword>
<accession>A0A2P6VA83</accession>
<dbReference type="PANTHER" id="PTHR12317:SF0">
    <property type="entry name" value="ACYLTRANSFERASE"/>
    <property type="match status" value="1"/>
</dbReference>
<evidence type="ECO:0000256" key="8">
    <source>
        <dbReference type="ARBA" id="ARBA00022692"/>
    </source>
</evidence>
<dbReference type="InterPro" id="IPR007130">
    <property type="entry name" value="DAGAT"/>
</dbReference>
<comment type="subcellular location">
    <subcellularLocation>
        <location evidence="1">Endoplasmic reticulum membrane</location>
        <topology evidence="1">Multi-pass membrane protein</topology>
    </subcellularLocation>
</comment>
<evidence type="ECO:0000313" key="16">
    <source>
        <dbReference type="Proteomes" id="UP000239649"/>
    </source>
</evidence>
<keyword evidence="14" id="KW-0012">Acyltransferase</keyword>
<evidence type="ECO:0000256" key="7">
    <source>
        <dbReference type="ARBA" id="ARBA00022679"/>
    </source>
</evidence>
<evidence type="ECO:0000256" key="1">
    <source>
        <dbReference type="ARBA" id="ARBA00004477"/>
    </source>
</evidence>
<dbReference type="GO" id="GO:0005789">
    <property type="term" value="C:endoplasmic reticulum membrane"/>
    <property type="evidence" value="ECO:0007669"/>
    <property type="project" value="UniProtKB-SubCell"/>
</dbReference>
<evidence type="ECO:0000256" key="12">
    <source>
        <dbReference type="ARBA" id="ARBA00023098"/>
    </source>
</evidence>
<dbReference type="PANTHER" id="PTHR12317">
    <property type="entry name" value="DIACYLGLYCEROL O-ACYLTRANSFERASE"/>
    <property type="match status" value="1"/>
</dbReference>
<comment type="caution">
    <text evidence="15">The sequence shown here is derived from an EMBL/GenBank/DDBJ whole genome shotgun (WGS) entry which is preliminary data.</text>
</comment>
<comment type="similarity">
    <text evidence="4">Belongs to the diacylglycerol acyltransferase family.</text>
</comment>